<feature type="compositionally biased region" description="Polar residues" evidence="1">
    <location>
        <begin position="230"/>
        <end position="247"/>
    </location>
</feature>
<accession>A0ABW6BRX2</accession>
<dbReference type="RefSeq" id="WP_377481859.1">
    <property type="nucleotide sequence ID" value="NZ_JBHUOX010000003.1"/>
</dbReference>
<feature type="compositionally biased region" description="Polar residues" evidence="1">
    <location>
        <begin position="378"/>
        <end position="391"/>
    </location>
</feature>
<dbReference type="EMBL" id="JBHUOX010000003">
    <property type="protein sequence ID" value="MFD2999717.1"/>
    <property type="molecule type" value="Genomic_DNA"/>
</dbReference>
<keyword evidence="4" id="KW-1185">Reference proteome</keyword>
<keyword evidence="2" id="KW-0732">Signal</keyword>
<evidence type="ECO:0000313" key="3">
    <source>
        <dbReference type="EMBL" id="MFD2999717.1"/>
    </source>
</evidence>
<feature type="compositionally biased region" description="Gly residues" evidence="1">
    <location>
        <begin position="403"/>
        <end position="415"/>
    </location>
</feature>
<feature type="compositionally biased region" description="Low complexity" evidence="1">
    <location>
        <begin position="392"/>
        <end position="402"/>
    </location>
</feature>
<feature type="signal peptide" evidence="2">
    <location>
        <begin position="1"/>
        <end position="27"/>
    </location>
</feature>
<protein>
    <recommendedName>
        <fullName evidence="5">YXWGXW repeat-containing protein</fullName>
    </recommendedName>
</protein>
<evidence type="ECO:0000256" key="1">
    <source>
        <dbReference type="SAM" id="MobiDB-lite"/>
    </source>
</evidence>
<organism evidence="3 4">
    <name type="scientific">Pontibacter toksunensis</name>
    <dbReference type="NCBI Taxonomy" id="1332631"/>
    <lineage>
        <taxon>Bacteria</taxon>
        <taxon>Pseudomonadati</taxon>
        <taxon>Bacteroidota</taxon>
        <taxon>Cytophagia</taxon>
        <taxon>Cytophagales</taxon>
        <taxon>Hymenobacteraceae</taxon>
        <taxon>Pontibacter</taxon>
    </lineage>
</organism>
<feature type="chain" id="PRO_5045969644" description="YXWGXW repeat-containing protein" evidence="2">
    <location>
        <begin position="28"/>
        <end position="415"/>
    </location>
</feature>
<evidence type="ECO:0008006" key="5">
    <source>
        <dbReference type="Google" id="ProtNLM"/>
    </source>
</evidence>
<name>A0ABW6BRX2_9BACT</name>
<dbReference type="PROSITE" id="PS51257">
    <property type="entry name" value="PROKAR_LIPOPROTEIN"/>
    <property type="match status" value="1"/>
</dbReference>
<evidence type="ECO:0000256" key="2">
    <source>
        <dbReference type="SAM" id="SignalP"/>
    </source>
</evidence>
<gene>
    <name evidence="3" type="ORF">ACFS7Z_05055</name>
</gene>
<evidence type="ECO:0000313" key="4">
    <source>
        <dbReference type="Proteomes" id="UP001597641"/>
    </source>
</evidence>
<reference evidence="4" key="1">
    <citation type="journal article" date="2019" name="Int. J. Syst. Evol. Microbiol.">
        <title>The Global Catalogue of Microorganisms (GCM) 10K type strain sequencing project: providing services to taxonomists for standard genome sequencing and annotation.</title>
        <authorList>
            <consortium name="The Broad Institute Genomics Platform"/>
            <consortium name="The Broad Institute Genome Sequencing Center for Infectious Disease"/>
            <person name="Wu L."/>
            <person name="Ma J."/>
        </authorList>
    </citation>
    <scope>NUCLEOTIDE SEQUENCE [LARGE SCALE GENOMIC DNA]</scope>
    <source>
        <strain evidence="4">KCTC 23984</strain>
    </source>
</reference>
<feature type="region of interest" description="Disordered" evidence="1">
    <location>
        <begin position="229"/>
        <end position="415"/>
    </location>
</feature>
<feature type="compositionally biased region" description="Basic and acidic residues" evidence="1">
    <location>
        <begin position="344"/>
        <end position="377"/>
    </location>
</feature>
<dbReference type="Proteomes" id="UP001597641">
    <property type="component" value="Unassembled WGS sequence"/>
</dbReference>
<proteinExistence type="predicted"/>
<comment type="caution">
    <text evidence="3">The sequence shown here is derived from an EMBL/GenBank/DDBJ whole genome shotgun (WGS) entry which is preliminary data.</text>
</comment>
<sequence>MKKYTLLTVAPMLALMAVGCSSPIAMQSTEYDDMYYSSSDKTEYVEPEATASQRYEENSTEQALAEGEVLNPEYSGSNARTDNYDGDEYYDGRSYDARNNWYQPSYSFVDPYWGAAYAPRMSSIAFYDPFYDPFFDDPFYYSSFSRSPYWGWNRGLNININYGLGWGMPMAWGGGFYNRPMMGMGGWWPNSYGYGYYNGFRHGFNNGFYGGNPYYGGFYDRPVVIGNPVRIQNSPRGSRSAVVTDNPASRRPIRGGVNEGESIGRQTVGSESVGRPARRSEATTSPNRTEGNIRIQEGEKATLPTRPSRARRSEPAVNQQEQRALPNRVERRSRTQEYQPQQQQERRVQPQQQERRVRQIESRPARTYESRPERTYESRPTPSYERSSPMQSSPTPRSSGSSGSSGGGRPPRGGN</sequence>